<evidence type="ECO:0000256" key="6">
    <source>
        <dbReference type="ARBA" id="ARBA00025010"/>
    </source>
</evidence>
<dbReference type="EMBL" id="GANO01004110">
    <property type="protein sequence ID" value="JAB55761.1"/>
    <property type="molecule type" value="mRNA"/>
</dbReference>
<keyword evidence="5 7" id="KW-0653">Protein transport</keyword>
<dbReference type="PANTHER" id="PTHR13678">
    <property type="entry name" value="VACUOLAR PROTEIN SORTING-ASSOCIATED PROTEIN 37"/>
    <property type="match status" value="1"/>
</dbReference>
<evidence type="ECO:0000313" key="10">
    <source>
        <dbReference type="EMBL" id="JAB55761.1"/>
    </source>
</evidence>
<proteinExistence type="evidence at transcript level"/>
<dbReference type="PROSITE" id="PS51314">
    <property type="entry name" value="VPS37_C"/>
    <property type="match status" value="1"/>
</dbReference>
<dbReference type="InterPro" id="IPR037202">
    <property type="entry name" value="ESCRT_assembly_dom"/>
</dbReference>
<evidence type="ECO:0000256" key="1">
    <source>
        <dbReference type="ARBA" id="ARBA00004633"/>
    </source>
</evidence>
<evidence type="ECO:0000256" key="8">
    <source>
        <dbReference type="SAM" id="Coils"/>
    </source>
</evidence>
<evidence type="ECO:0000256" key="4">
    <source>
        <dbReference type="ARBA" id="ARBA00022753"/>
    </source>
</evidence>
<keyword evidence="4" id="KW-0967">Endosome</keyword>
<evidence type="ECO:0000256" key="5">
    <source>
        <dbReference type="ARBA" id="ARBA00022927"/>
    </source>
</evidence>
<accession>U5EQT3</accession>
<evidence type="ECO:0000256" key="3">
    <source>
        <dbReference type="ARBA" id="ARBA00022448"/>
    </source>
</evidence>
<dbReference type="GO" id="GO:0000813">
    <property type="term" value="C:ESCRT I complex"/>
    <property type="evidence" value="ECO:0007669"/>
    <property type="project" value="UniProtKB-ARBA"/>
</dbReference>
<evidence type="ECO:0000259" key="9">
    <source>
        <dbReference type="PROSITE" id="PS51314"/>
    </source>
</evidence>
<evidence type="ECO:0000256" key="2">
    <source>
        <dbReference type="ARBA" id="ARBA00007617"/>
    </source>
</evidence>
<organism evidence="10">
    <name type="scientific">Corethrella appendiculata</name>
    <dbReference type="NCBI Taxonomy" id="1370023"/>
    <lineage>
        <taxon>Eukaryota</taxon>
        <taxon>Metazoa</taxon>
        <taxon>Ecdysozoa</taxon>
        <taxon>Arthropoda</taxon>
        <taxon>Hexapoda</taxon>
        <taxon>Insecta</taxon>
        <taxon>Pterygota</taxon>
        <taxon>Neoptera</taxon>
        <taxon>Endopterygota</taxon>
        <taxon>Diptera</taxon>
        <taxon>Nematocera</taxon>
        <taxon>Culicoidea</taxon>
        <taxon>Chaoboridae</taxon>
        <taxon>Corethrella</taxon>
    </lineage>
</organism>
<dbReference type="AlphaFoldDB" id="U5EQT3"/>
<dbReference type="PANTHER" id="PTHR13678:SF27">
    <property type="entry name" value="LD45836P"/>
    <property type="match status" value="1"/>
</dbReference>
<feature type="domain" description="VPS37 C-terminal" evidence="9">
    <location>
        <begin position="85"/>
        <end position="174"/>
    </location>
</feature>
<dbReference type="InterPro" id="IPR009851">
    <property type="entry name" value="Mod_r"/>
</dbReference>
<keyword evidence="3 7" id="KW-0813">Transport</keyword>
<comment type="subcellular location">
    <subcellularLocation>
        <location evidence="1">Late endosome membrane</location>
        <topology evidence="1">Peripheral membrane protein</topology>
    </subcellularLocation>
</comment>
<dbReference type="GO" id="GO:0006623">
    <property type="term" value="P:protein targeting to vacuole"/>
    <property type="evidence" value="ECO:0007669"/>
    <property type="project" value="TreeGrafter"/>
</dbReference>
<dbReference type="GO" id="GO:0031902">
    <property type="term" value="C:late endosome membrane"/>
    <property type="evidence" value="ECO:0007669"/>
    <property type="project" value="UniProtKB-SubCell"/>
</dbReference>
<protein>
    <submittedName>
        <fullName evidence="10">Putative vacuolar protein sorting 37b</fullName>
    </submittedName>
</protein>
<dbReference type="GO" id="GO:0006612">
    <property type="term" value="P:protein targeting to membrane"/>
    <property type="evidence" value="ECO:0007669"/>
    <property type="project" value="TreeGrafter"/>
</dbReference>
<dbReference type="GO" id="GO:0043162">
    <property type="term" value="P:ubiquitin-dependent protein catabolic process via the multivesicular body sorting pathway"/>
    <property type="evidence" value="ECO:0007669"/>
    <property type="project" value="TreeGrafter"/>
</dbReference>
<sequence length="228" mass="25823">MYQQYINQAVGRINTLSSDELKELFSDDEKLDEQINEIIATLESEKEFILQENRKLAEDNLNQEPIMILGRSKVNELTEEAEQLCKQVQEKSNTMRTKTGATDPDTYLALLQAASVESEDESEKIHKQFLGNELTIEQYIEQFLTTRKLMHLRKVKSEKMVELLRQKTNGPIGGVGLNSALNSGYSLPPTTNNFYPPMNPIAGNIPYPLGPVSMPMPGWQNGPRPFFS</sequence>
<reference evidence="10" key="1">
    <citation type="journal article" date="2014" name="Insect Biochem. Mol. Biol.">
        <title>An insight into the sialome of the frog biting fly, Corethrella appendiculata.</title>
        <authorList>
            <person name="Ribeiro J.M.C."/>
            <person name="Chagas A.C."/>
            <person name="Pham V.M."/>
            <person name="Lounibos L.P."/>
            <person name="Calvo E."/>
        </authorList>
    </citation>
    <scope>NUCLEOTIDE SEQUENCE</scope>
    <source>
        <tissue evidence="10">Salivary glands</tissue>
    </source>
</reference>
<name>U5EQT3_9DIPT</name>
<evidence type="ECO:0000256" key="7">
    <source>
        <dbReference type="PROSITE-ProRule" id="PRU00646"/>
    </source>
</evidence>
<keyword evidence="8" id="KW-0175">Coiled coil</keyword>
<comment type="similarity">
    <text evidence="2">Belongs to the VPS37 family.</text>
</comment>
<dbReference type="SUPFAM" id="SSF140111">
    <property type="entry name" value="Endosomal sorting complex assembly domain"/>
    <property type="match status" value="1"/>
</dbReference>
<comment type="function">
    <text evidence="6">Component of the ESCRT-I complex, a regulator of vesicular trafficking process. Required for the sorting of endocytic ubiquitinated cargos into multivesicular bodies. May be involved in cell growth and differentiation.</text>
</comment>
<feature type="coiled-coil region" evidence="8">
    <location>
        <begin position="39"/>
        <end position="94"/>
    </location>
</feature>
<dbReference type="Pfam" id="PF07200">
    <property type="entry name" value="Mod_r"/>
    <property type="match status" value="1"/>
</dbReference>